<feature type="compositionally biased region" description="Low complexity" evidence="1">
    <location>
        <begin position="157"/>
        <end position="168"/>
    </location>
</feature>
<evidence type="ECO:0000256" key="1">
    <source>
        <dbReference type="SAM" id="MobiDB-lite"/>
    </source>
</evidence>
<dbReference type="GeneID" id="116165257"/>
<dbReference type="RefSeq" id="XP_031359123.1">
    <property type="nucleotide sequence ID" value="XM_031503263.1"/>
</dbReference>
<dbReference type="AlphaFoldDB" id="A0A1Y1N6S2"/>
<organism evidence="2">
    <name type="scientific">Photinus pyralis</name>
    <name type="common">Common eastern firefly</name>
    <name type="synonym">Lampyris pyralis</name>
    <dbReference type="NCBI Taxonomy" id="7054"/>
    <lineage>
        <taxon>Eukaryota</taxon>
        <taxon>Metazoa</taxon>
        <taxon>Ecdysozoa</taxon>
        <taxon>Arthropoda</taxon>
        <taxon>Hexapoda</taxon>
        <taxon>Insecta</taxon>
        <taxon>Pterygota</taxon>
        <taxon>Neoptera</taxon>
        <taxon>Endopterygota</taxon>
        <taxon>Coleoptera</taxon>
        <taxon>Polyphaga</taxon>
        <taxon>Elateriformia</taxon>
        <taxon>Elateroidea</taxon>
        <taxon>Lampyridae</taxon>
        <taxon>Lampyrinae</taxon>
        <taxon>Photinus</taxon>
    </lineage>
</organism>
<feature type="compositionally biased region" description="Basic and acidic residues" evidence="1">
    <location>
        <begin position="101"/>
        <end position="156"/>
    </location>
</feature>
<dbReference type="RefSeq" id="XP_031335396.1">
    <property type="nucleotide sequence ID" value="XM_031479536.1"/>
</dbReference>
<dbReference type="RefSeq" id="XP_031359124.1">
    <property type="nucleotide sequence ID" value="XM_031503264.1"/>
</dbReference>
<protein>
    <recommendedName>
        <fullName evidence="3">DUF4806 domain-containing protein</fullName>
    </recommendedName>
</protein>
<dbReference type="KEGG" id="ppyr:116165257"/>
<feature type="region of interest" description="Disordered" evidence="1">
    <location>
        <begin position="81"/>
        <end position="175"/>
    </location>
</feature>
<dbReference type="PANTHER" id="PTHR34153">
    <property type="entry name" value="SI:CH211-262H13.3-RELATED-RELATED"/>
    <property type="match status" value="1"/>
</dbReference>
<dbReference type="RefSeq" id="XP_031335395.1">
    <property type="nucleotide sequence ID" value="XM_031479535.1"/>
</dbReference>
<reference evidence="2" key="1">
    <citation type="journal article" date="2016" name="Sci. Rep.">
        <title>Molecular characterization of firefly nuptial gifts: a multi-omics approach sheds light on postcopulatory sexual selection.</title>
        <authorList>
            <person name="Al-Wathiqui N."/>
            <person name="Fallon T.R."/>
            <person name="South A."/>
            <person name="Weng J.K."/>
            <person name="Lewis S.M."/>
        </authorList>
    </citation>
    <scope>NUCLEOTIDE SEQUENCE</scope>
</reference>
<evidence type="ECO:0008006" key="3">
    <source>
        <dbReference type="Google" id="ProtNLM"/>
    </source>
</evidence>
<dbReference type="OrthoDB" id="6609483at2759"/>
<dbReference type="RefSeq" id="XP_031359125.1">
    <property type="nucleotide sequence ID" value="XM_031503265.1"/>
</dbReference>
<name>A0A1Y1N6S2_PHOPY</name>
<dbReference type="EMBL" id="GEZM01011189">
    <property type="protein sequence ID" value="JAV93603.1"/>
    <property type="molecule type" value="Transcribed_RNA"/>
</dbReference>
<dbReference type="PANTHER" id="PTHR34153:SF2">
    <property type="entry name" value="SI:CH211-262H13.3-RELATED"/>
    <property type="match status" value="1"/>
</dbReference>
<accession>A0A1Y1N6S2</accession>
<proteinExistence type="predicted"/>
<dbReference type="EMBL" id="GEZM01011188">
    <property type="protein sequence ID" value="JAV93604.1"/>
    <property type="molecule type" value="Transcribed_RNA"/>
</dbReference>
<dbReference type="GeneID" id="116182720"/>
<dbReference type="RefSeq" id="XP_031335398.1">
    <property type="nucleotide sequence ID" value="XM_031479538.1"/>
</dbReference>
<feature type="region of interest" description="Disordered" evidence="1">
    <location>
        <begin position="341"/>
        <end position="360"/>
    </location>
</feature>
<evidence type="ECO:0000313" key="2">
    <source>
        <dbReference type="EMBL" id="JAV93604.1"/>
    </source>
</evidence>
<sequence>MWDIIIWKNENAIDFVPCNWANENNTMYKYPLGMSETKVRETIYECKELCENYKWCDVELRKQCIKSLQRAKELCDKGQYTSNLETSDDENEDTKRKRTKRYIEECGQSEKRKTVGRRQLEEEDHNKDSEEETSTDRRKTFNFPERHARRNIEIRSETSSPQSGSSTPKNPASRETSVDLLRAVLRNQAQMQFEIKELQKKIDVIHNKQLTTSTGQGGREGHPTTESRFTNLLPIRSLEGVQEVEELIQDDMIFKDLAHFLYLVGGDTLSRLVYNIMKKLLVPDVSILYSGIGKKRKLPFCSLKIYKAIQVAIRKRDPIATEQNIKKTVALYLSQSKSRLKTIDSSSTTSKDSDQIDEQD</sequence>